<feature type="compositionally biased region" description="Low complexity" evidence="1">
    <location>
        <begin position="275"/>
        <end position="287"/>
    </location>
</feature>
<feature type="compositionally biased region" description="Low complexity" evidence="1">
    <location>
        <begin position="372"/>
        <end position="384"/>
    </location>
</feature>
<dbReference type="AlphaFoldDB" id="A0A091ER08"/>
<feature type="region of interest" description="Disordered" evidence="1">
    <location>
        <begin position="1"/>
        <end position="26"/>
    </location>
</feature>
<feature type="compositionally biased region" description="Polar residues" evidence="1">
    <location>
        <begin position="403"/>
        <end position="431"/>
    </location>
</feature>
<sequence length="440" mass="47896">MSVAVRKRSWEEHVTERMGQPFNTDNSDTACHHGLVADNLQASMEKDATLNVDRKEKCVSLPDCCHGTELGDFPGRPMGHVSKKMNENDSYESEDQFLSLEASTETLVHISDEDTDSDLYLTDNKPILTSQEHKISGQNSVEGAGSLVNTLPITESSHDCYSSWGIAGKADLALAGENGERKVVDTVSKSLELCDDINITEIKNMPQINAFYSMNVKDIVPEKQLVNSAVIAQQRRKPDFPKDEHEKDTGHELQDEVLAVPCTDGGLPLLKADFGSSLQQPPSGSSGAENDLEKSGFSEHQNKVPSEVSAEDGVQCLLVKDTPATQEPTDGQVRLRKRKEIREDRDRARLDSMVLLILKLDQLDQDIENALSTNSSPSGTPTNPRRQVPDMASGSENGADIISANQMQANLSSDAESADLPSSTSVTNSGTKPKAMVSCK</sequence>
<keyword evidence="3" id="KW-1185">Reference proteome</keyword>
<protein>
    <submittedName>
        <fullName evidence="2">Rho GTPase-activating protein 7</fullName>
    </submittedName>
</protein>
<evidence type="ECO:0000256" key="1">
    <source>
        <dbReference type="SAM" id="MobiDB-lite"/>
    </source>
</evidence>
<feature type="compositionally biased region" description="Basic and acidic residues" evidence="1">
    <location>
        <begin position="291"/>
        <end position="302"/>
    </location>
</feature>
<gene>
    <name evidence="2" type="ORF">H920_00404</name>
</gene>
<evidence type="ECO:0000313" key="2">
    <source>
        <dbReference type="EMBL" id="KFO38166.1"/>
    </source>
</evidence>
<reference evidence="2 3" key="1">
    <citation type="submission" date="2013-11" db="EMBL/GenBank/DDBJ databases">
        <title>The Damaraland mole rat (Fukomys damarensis) genome and evolution of African mole rats.</title>
        <authorList>
            <person name="Gladyshev V.N."/>
            <person name="Fang X."/>
        </authorList>
    </citation>
    <scope>NUCLEOTIDE SEQUENCE [LARGE SCALE GENOMIC DNA]</scope>
    <source>
        <tissue evidence="2">Liver</tissue>
    </source>
</reference>
<name>A0A091ER08_FUKDA</name>
<proteinExistence type="predicted"/>
<feature type="region of interest" description="Disordered" evidence="1">
    <location>
        <begin position="319"/>
        <end position="338"/>
    </location>
</feature>
<feature type="region of interest" description="Disordered" evidence="1">
    <location>
        <begin position="271"/>
        <end position="310"/>
    </location>
</feature>
<dbReference type="EMBL" id="KN120606">
    <property type="protein sequence ID" value="KFO38166.1"/>
    <property type="molecule type" value="Genomic_DNA"/>
</dbReference>
<evidence type="ECO:0000313" key="3">
    <source>
        <dbReference type="Proteomes" id="UP000028990"/>
    </source>
</evidence>
<feature type="compositionally biased region" description="Basic and acidic residues" evidence="1">
    <location>
        <begin position="236"/>
        <end position="254"/>
    </location>
</feature>
<feature type="region of interest" description="Disordered" evidence="1">
    <location>
        <begin position="370"/>
        <end position="440"/>
    </location>
</feature>
<accession>A0A091ER08</accession>
<feature type="region of interest" description="Disordered" evidence="1">
    <location>
        <begin position="231"/>
        <end position="256"/>
    </location>
</feature>
<dbReference type="eggNOG" id="KOG2200">
    <property type="taxonomic scope" value="Eukaryota"/>
</dbReference>
<dbReference type="Proteomes" id="UP000028990">
    <property type="component" value="Unassembled WGS sequence"/>
</dbReference>
<organism evidence="2 3">
    <name type="scientific">Fukomys damarensis</name>
    <name type="common">Damaraland mole rat</name>
    <name type="synonym">Cryptomys damarensis</name>
    <dbReference type="NCBI Taxonomy" id="885580"/>
    <lineage>
        <taxon>Eukaryota</taxon>
        <taxon>Metazoa</taxon>
        <taxon>Chordata</taxon>
        <taxon>Craniata</taxon>
        <taxon>Vertebrata</taxon>
        <taxon>Euteleostomi</taxon>
        <taxon>Mammalia</taxon>
        <taxon>Eutheria</taxon>
        <taxon>Euarchontoglires</taxon>
        <taxon>Glires</taxon>
        <taxon>Rodentia</taxon>
        <taxon>Hystricomorpha</taxon>
        <taxon>Bathyergidae</taxon>
        <taxon>Fukomys</taxon>
    </lineage>
</organism>